<evidence type="ECO:0000256" key="8">
    <source>
        <dbReference type="ARBA" id="ARBA00035655"/>
    </source>
</evidence>
<evidence type="ECO:0000256" key="2">
    <source>
        <dbReference type="ARBA" id="ARBA00022448"/>
    </source>
</evidence>
<feature type="transmembrane region" description="Helical" evidence="9">
    <location>
        <begin position="33"/>
        <end position="51"/>
    </location>
</feature>
<keyword evidence="11" id="KW-1185">Reference proteome</keyword>
<feature type="transmembrane region" description="Helical" evidence="9">
    <location>
        <begin position="102"/>
        <end position="122"/>
    </location>
</feature>
<dbReference type="InterPro" id="IPR007272">
    <property type="entry name" value="Sulf_transp_TsuA/YedE"/>
</dbReference>
<comment type="similarity">
    <text evidence="8">Belongs to the TsuA/YedE (TC 9.B.102) family.</text>
</comment>
<evidence type="ECO:0000256" key="3">
    <source>
        <dbReference type="ARBA" id="ARBA00022475"/>
    </source>
</evidence>
<keyword evidence="2" id="KW-0813">Transport</keyword>
<evidence type="ECO:0000256" key="9">
    <source>
        <dbReference type="SAM" id="Phobius"/>
    </source>
</evidence>
<accession>A0ABT5J6Y9</accession>
<feature type="transmembrane region" description="Helical" evidence="9">
    <location>
        <begin position="134"/>
        <end position="153"/>
    </location>
</feature>
<evidence type="ECO:0000313" key="10">
    <source>
        <dbReference type="EMBL" id="MDC7785395.1"/>
    </source>
</evidence>
<feature type="transmembrane region" description="Helical" evidence="9">
    <location>
        <begin position="268"/>
        <end position="286"/>
    </location>
</feature>
<feature type="transmembrane region" description="Helical" evidence="9">
    <location>
        <begin position="350"/>
        <end position="374"/>
    </location>
</feature>
<organism evidence="10 11">
    <name type="scientific">Rhodoplanes tepidamans</name>
    <name type="common">Rhodoplanes cryptolactis</name>
    <dbReference type="NCBI Taxonomy" id="200616"/>
    <lineage>
        <taxon>Bacteria</taxon>
        <taxon>Pseudomonadati</taxon>
        <taxon>Pseudomonadota</taxon>
        <taxon>Alphaproteobacteria</taxon>
        <taxon>Hyphomicrobiales</taxon>
        <taxon>Nitrobacteraceae</taxon>
        <taxon>Rhodoplanes</taxon>
    </lineage>
</organism>
<gene>
    <name evidence="10" type="ORF">PQJ73_06845</name>
</gene>
<evidence type="ECO:0000313" key="11">
    <source>
        <dbReference type="Proteomes" id="UP001165652"/>
    </source>
</evidence>
<comment type="caution">
    <text evidence="10">The sequence shown here is derived from an EMBL/GenBank/DDBJ whole genome shotgun (WGS) entry which is preliminary data.</text>
</comment>
<keyword evidence="6 9" id="KW-1133">Transmembrane helix</keyword>
<dbReference type="PANTHER" id="PTHR30574">
    <property type="entry name" value="INNER MEMBRANE PROTEIN YEDE"/>
    <property type="match status" value="1"/>
</dbReference>
<sequence>MTDITALPRPPETSLLKTLRQTATFKAILVQPWTYLTGAVLLAVLAASLLNATGSVWGVTTALTYWAAWAWNLIGGDAHQWAYFKEASRAFNAPNLWFFNDAGTLIDVGLVFGALVATLLASQFKIKHVKSGRQVAAAILGGLLMGFGARLSFGCNIGALFSGVPSMSLHGWVFMLFIFLGAMVGSKLLVTVFIGAASMTPVAPPAAAPAAAPAGSAPASAGGGGGGIRRIQRTRVERKENVTQFPIGIAILVALAVVAYWYVDVQKAPRLAIFWVIGIALGFTLQRARFCFTAAMRDPCLTGGTNLTKAVMVALAVSTLLVSALQLGAYVRTGNFDAAVKIGLISPVGLHTAVGAFLFGIGAVISGGCASGTLMRVGEGFVQQWIALPFFCVGGLIGAATWPVWRDVLMVDMTSAVYLPKVLGGFAPALAAQLVALFAIWLLADWWSKRHTA</sequence>
<dbReference type="Proteomes" id="UP001165652">
    <property type="component" value="Unassembled WGS sequence"/>
</dbReference>
<reference evidence="10" key="1">
    <citation type="journal article" date="2023" name="Microbiol Resour">
        <title>Genome Sequences of Rhodoplanes serenus and Two Thermotolerant Strains, Rhodoplanes tepidamans and 'Rhodoplanes cryptolactis,' Further Refine the Genus.</title>
        <authorList>
            <person name="Rayyan A.A."/>
            <person name="Kyndt J.A."/>
        </authorList>
    </citation>
    <scope>NUCLEOTIDE SEQUENCE</scope>
    <source>
        <strain evidence="10">DSM 9987</strain>
    </source>
</reference>
<keyword evidence="4" id="KW-0997">Cell inner membrane</keyword>
<dbReference type="PANTHER" id="PTHR30574:SF1">
    <property type="entry name" value="SULPHUR TRANSPORT DOMAIN-CONTAINING PROTEIN"/>
    <property type="match status" value="1"/>
</dbReference>
<feature type="transmembrane region" description="Helical" evidence="9">
    <location>
        <begin position="307"/>
        <end position="330"/>
    </location>
</feature>
<feature type="transmembrane region" description="Helical" evidence="9">
    <location>
        <begin position="173"/>
        <end position="194"/>
    </location>
</feature>
<dbReference type="Pfam" id="PF04143">
    <property type="entry name" value="Sulf_transp"/>
    <property type="match status" value="2"/>
</dbReference>
<proteinExistence type="inferred from homology"/>
<evidence type="ECO:0000256" key="7">
    <source>
        <dbReference type="ARBA" id="ARBA00023136"/>
    </source>
</evidence>
<name>A0ABT5J6Y9_RHOTP</name>
<comment type="subcellular location">
    <subcellularLocation>
        <location evidence="1">Cell inner membrane</location>
        <topology evidence="1">Multi-pass membrane protein</topology>
    </subcellularLocation>
</comment>
<keyword evidence="7 9" id="KW-0472">Membrane</keyword>
<keyword evidence="5 9" id="KW-0812">Transmembrane</keyword>
<protein>
    <submittedName>
        <fullName evidence="10">YeeE/YedE thiosulfate transporter family protein</fullName>
    </submittedName>
</protein>
<dbReference type="RefSeq" id="WP_272776241.1">
    <property type="nucleotide sequence ID" value="NZ_JAQQLI010000007.1"/>
</dbReference>
<feature type="transmembrane region" description="Helical" evidence="9">
    <location>
        <begin position="242"/>
        <end position="262"/>
    </location>
</feature>
<feature type="transmembrane region" description="Helical" evidence="9">
    <location>
        <begin position="63"/>
        <end position="82"/>
    </location>
</feature>
<evidence type="ECO:0000256" key="6">
    <source>
        <dbReference type="ARBA" id="ARBA00022989"/>
    </source>
</evidence>
<reference evidence="10" key="2">
    <citation type="submission" date="2023-02" db="EMBL/GenBank/DDBJ databases">
        <authorList>
            <person name="Rayyan A."/>
            <person name="Meyer T."/>
            <person name="Kyndt J.A."/>
        </authorList>
    </citation>
    <scope>NUCLEOTIDE SEQUENCE</scope>
    <source>
        <strain evidence="10">DSM 9987</strain>
    </source>
</reference>
<feature type="transmembrane region" description="Helical" evidence="9">
    <location>
        <begin position="386"/>
        <end position="405"/>
    </location>
</feature>
<evidence type="ECO:0000256" key="5">
    <source>
        <dbReference type="ARBA" id="ARBA00022692"/>
    </source>
</evidence>
<keyword evidence="3" id="KW-1003">Cell membrane</keyword>
<evidence type="ECO:0000256" key="1">
    <source>
        <dbReference type="ARBA" id="ARBA00004429"/>
    </source>
</evidence>
<evidence type="ECO:0000256" key="4">
    <source>
        <dbReference type="ARBA" id="ARBA00022519"/>
    </source>
</evidence>
<dbReference type="EMBL" id="JAQQLI010000007">
    <property type="protein sequence ID" value="MDC7785395.1"/>
    <property type="molecule type" value="Genomic_DNA"/>
</dbReference>
<feature type="transmembrane region" description="Helical" evidence="9">
    <location>
        <begin position="425"/>
        <end position="444"/>
    </location>
</feature>